<comment type="domain">
    <text evidence="13">The J domain is necessary and sufficient to stimulate DnaK ATPase activity. Zinc center 1 plays an important role in the autonomous, DnaK-independent chaperone activity of DnaJ. Zinc center 2 is essential for interaction with DnaK and for DnaJ activity.</text>
</comment>
<dbReference type="KEGG" id="aprs:BI364_05695"/>
<dbReference type="Gene3D" id="1.10.287.110">
    <property type="entry name" value="DnaJ domain"/>
    <property type="match status" value="1"/>
</dbReference>
<dbReference type="EMBL" id="CP017415">
    <property type="protein sequence ID" value="AOU97524.1"/>
    <property type="molecule type" value="Genomic_DNA"/>
</dbReference>
<dbReference type="CDD" id="cd10719">
    <property type="entry name" value="DnaJ_zf"/>
    <property type="match status" value="1"/>
</dbReference>
<evidence type="ECO:0000256" key="1">
    <source>
        <dbReference type="ARBA" id="ARBA00004496"/>
    </source>
</evidence>
<keyword evidence="5 13" id="KW-0479">Metal-binding</keyword>
<dbReference type="GO" id="GO:0005524">
    <property type="term" value="F:ATP binding"/>
    <property type="evidence" value="ECO:0007669"/>
    <property type="project" value="InterPro"/>
</dbReference>
<keyword evidence="10 13" id="KW-0143">Chaperone</keyword>
<dbReference type="PROSITE" id="PS50076">
    <property type="entry name" value="DNAJ_2"/>
    <property type="match status" value="1"/>
</dbReference>
<keyword evidence="3 13" id="KW-0963">Cytoplasm</keyword>
<feature type="binding site" evidence="13">
    <location>
        <position position="148"/>
    </location>
    <ligand>
        <name>Zn(2+)</name>
        <dbReference type="ChEBI" id="CHEBI:29105"/>
        <label>1</label>
    </ligand>
</feature>
<evidence type="ECO:0000256" key="3">
    <source>
        <dbReference type="ARBA" id="ARBA00022490"/>
    </source>
</evidence>
<dbReference type="PROSITE" id="PS51188">
    <property type="entry name" value="ZF_CR"/>
    <property type="match status" value="1"/>
</dbReference>
<feature type="repeat" description="CXXCXGXG motif" evidence="13">
    <location>
        <begin position="198"/>
        <end position="205"/>
    </location>
</feature>
<dbReference type="RefSeq" id="WP_070077909.1">
    <property type="nucleotide sequence ID" value="NZ_CP017415.1"/>
</dbReference>
<dbReference type="GO" id="GO:0009408">
    <property type="term" value="P:response to heat"/>
    <property type="evidence" value="ECO:0007669"/>
    <property type="project" value="InterPro"/>
</dbReference>
<keyword evidence="9 13" id="KW-0346">Stress response</keyword>
<comment type="similarity">
    <text evidence="11 13">Belongs to the DnaJ family.</text>
</comment>
<dbReference type="FunFam" id="2.60.260.20:FF:000004">
    <property type="entry name" value="Molecular chaperone DnaJ"/>
    <property type="match status" value="1"/>
</dbReference>
<evidence type="ECO:0000256" key="6">
    <source>
        <dbReference type="ARBA" id="ARBA00022737"/>
    </source>
</evidence>
<dbReference type="Pfam" id="PF00684">
    <property type="entry name" value="DnaJ_CXXCXGXG"/>
    <property type="match status" value="1"/>
</dbReference>
<dbReference type="InterPro" id="IPR002939">
    <property type="entry name" value="DnaJ_C"/>
</dbReference>
<dbReference type="InterPro" id="IPR001305">
    <property type="entry name" value="HSP_DnaJ_Cys-rich_dom"/>
</dbReference>
<feature type="binding site" evidence="13">
    <location>
        <position position="162"/>
    </location>
    <ligand>
        <name>Zn(2+)</name>
        <dbReference type="ChEBI" id="CHEBI:29105"/>
        <label>2</label>
    </ligand>
</feature>
<evidence type="ECO:0000256" key="7">
    <source>
        <dbReference type="ARBA" id="ARBA00022771"/>
    </source>
</evidence>
<feature type="domain" description="CR-type" evidence="16">
    <location>
        <begin position="132"/>
        <end position="210"/>
    </location>
</feature>
<dbReference type="PANTHER" id="PTHR43096">
    <property type="entry name" value="DNAJ HOMOLOG 1, MITOCHONDRIAL-RELATED"/>
    <property type="match status" value="1"/>
</dbReference>
<feature type="binding site" evidence="13">
    <location>
        <position position="201"/>
    </location>
    <ligand>
        <name>Zn(2+)</name>
        <dbReference type="ChEBI" id="CHEBI:29105"/>
        <label>1</label>
    </ligand>
</feature>
<evidence type="ECO:0000256" key="5">
    <source>
        <dbReference type="ARBA" id="ARBA00022723"/>
    </source>
</evidence>
<evidence type="ECO:0000256" key="9">
    <source>
        <dbReference type="ARBA" id="ARBA00023016"/>
    </source>
</evidence>
<evidence type="ECO:0000259" key="16">
    <source>
        <dbReference type="PROSITE" id="PS51188"/>
    </source>
</evidence>
<organism evidence="17 18">
    <name type="scientific">Acidihalobacter yilgarnensis</name>
    <dbReference type="NCBI Taxonomy" id="2819280"/>
    <lineage>
        <taxon>Bacteria</taxon>
        <taxon>Pseudomonadati</taxon>
        <taxon>Pseudomonadota</taxon>
        <taxon>Gammaproteobacteria</taxon>
        <taxon>Chromatiales</taxon>
        <taxon>Ectothiorhodospiraceae</taxon>
        <taxon>Acidihalobacter</taxon>
    </lineage>
</organism>
<dbReference type="PROSITE" id="PS00636">
    <property type="entry name" value="DNAJ_1"/>
    <property type="match status" value="1"/>
</dbReference>
<dbReference type="GO" id="GO:0051082">
    <property type="term" value="F:unfolded protein binding"/>
    <property type="evidence" value="ECO:0007669"/>
    <property type="project" value="UniProtKB-UniRule"/>
</dbReference>
<dbReference type="Gene3D" id="2.10.230.10">
    <property type="entry name" value="Heat shock protein DnaJ, cysteine-rich domain"/>
    <property type="match status" value="1"/>
</dbReference>
<dbReference type="GO" id="GO:0006260">
    <property type="term" value="P:DNA replication"/>
    <property type="evidence" value="ECO:0007669"/>
    <property type="project" value="UniProtKB-KW"/>
</dbReference>
<dbReference type="Gene3D" id="2.60.260.20">
    <property type="entry name" value="Urease metallochaperone UreE, N-terminal domain"/>
    <property type="match status" value="2"/>
</dbReference>
<comment type="subunit">
    <text evidence="2 13">Homodimer.</text>
</comment>
<gene>
    <name evidence="13" type="primary">dnaJ</name>
    <name evidence="17" type="ORF">BI364_05695</name>
</gene>
<feature type="binding site" evidence="13">
    <location>
        <position position="184"/>
    </location>
    <ligand>
        <name>Zn(2+)</name>
        <dbReference type="ChEBI" id="CHEBI:29105"/>
        <label>2</label>
    </ligand>
</feature>
<keyword evidence="8 13" id="KW-0862">Zinc</keyword>
<evidence type="ECO:0000256" key="11">
    <source>
        <dbReference type="ARBA" id="ARBA00061004"/>
    </source>
</evidence>
<keyword evidence="7 13" id="KW-0863">Zinc-finger</keyword>
<dbReference type="SUPFAM" id="SSF46565">
    <property type="entry name" value="Chaperone J-domain"/>
    <property type="match status" value="1"/>
</dbReference>
<dbReference type="GO" id="GO:0005737">
    <property type="term" value="C:cytoplasm"/>
    <property type="evidence" value="ECO:0007669"/>
    <property type="project" value="UniProtKB-SubCell"/>
</dbReference>
<accession>A0A1D8IM35</accession>
<keyword evidence="6 13" id="KW-0677">Repeat</keyword>
<dbReference type="AlphaFoldDB" id="A0A1D8IM35"/>
<dbReference type="NCBIfam" id="TIGR02349">
    <property type="entry name" value="DnaJ_bact"/>
    <property type="match status" value="1"/>
</dbReference>
<dbReference type="PRINTS" id="PR00625">
    <property type="entry name" value="JDOMAIN"/>
</dbReference>
<evidence type="ECO:0000256" key="2">
    <source>
        <dbReference type="ARBA" id="ARBA00011738"/>
    </source>
</evidence>
<dbReference type="GO" id="GO:0042026">
    <property type="term" value="P:protein refolding"/>
    <property type="evidence" value="ECO:0007669"/>
    <property type="project" value="TreeGrafter"/>
</dbReference>
<feature type="binding site" evidence="13">
    <location>
        <position position="187"/>
    </location>
    <ligand>
        <name>Zn(2+)</name>
        <dbReference type="ChEBI" id="CHEBI:29105"/>
        <label>2</label>
    </ligand>
</feature>
<dbReference type="CDD" id="cd06257">
    <property type="entry name" value="DnaJ"/>
    <property type="match status" value="1"/>
</dbReference>
<dbReference type="Pfam" id="PF01556">
    <property type="entry name" value="DnaJ_C"/>
    <property type="match status" value="1"/>
</dbReference>
<evidence type="ECO:0000313" key="18">
    <source>
        <dbReference type="Proteomes" id="UP000095401"/>
    </source>
</evidence>
<dbReference type="InterPro" id="IPR036869">
    <property type="entry name" value="J_dom_sf"/>
</dbReference>
<comment type="cofactor">
    <cofactor evidence="13">
        <name>Zn(2+)</name>
        <dbReference type="ChEBI" id="CHEBI:29105"/>
    </cofactor>
    <text evidence="13">Binds 2 Zn(2+) ions per monomer.</text>
</comment>
<name>A0A1D8IM35_9GAMM</name>
<keyword evidence="18" id="KW-1185">Reference proteome</keyword>
<dbReference type="InterPro" id="IPR036410">
    <property type="entry name" value="HSP_DnaJ_Cys-rich_dom_sf"/>
</dbReference>
<evidence type="ECO:0000256" key="8">
    <source>
        <dbReference type="ARBA" id="ARBA00022833"/>
    </source>
</evidence>
<evidence type="ECO:0000256" key="10">
    <source>
        <dbReference type="ARBA" id="ARBA00023186"/>
    </source>
</evidence>
<dbReference type="NCBIfam" id="NF008035">
    <property type="entry name" value="PRK10767.1"/>
    <property type="match status" value="1"/>
</dbReference>
<dbReference type="CDD" id="cd10747">
    <property type="entry name" value="DnaJ_C"/>
    <property type="match status" value="1"/>
</dbReference>
<dbReference type="GO" id="GO:0008270">
    <property type="term" value="F:zinc ion binding"/>
    <property type="evidence" value="ECO:0007669"/>
    <property type="project" value="UniProtKB-UniRule"/>
</dbReference>
<evidence type="ECO:0000259" key="15">
    <source>
        <dbReference type="PROSITE" id="PS50076"/>
    </source>
</evidence>
<dbReference type="PANTHER" id="PTHR43096:SF48">
    <property type="entry name" value="CHAPERONE PROTEIN DNAJ"/>
    <property type="match status" value="1"/>
</dbReference>
<dbReference type="SUPFAM" id="SSF49493">
    <property type="entry name" value="HSP40/DnaJ peptide-binding domain"/>
    <property type="match status" value="2"/>
</dbReference>
<proteinExistence type="inferred from homology"/>
<dbReference type="Pfam" id="PF00226">
    <property type="entry name" value="DnaJ"/>
    <property type="match status" value="1"/>
</dbReference>
<comment type="function">
    <text evidence="13">Participates actively in the response to hyperosmotic and heat shock by preventing the aggregation of stress-denatured proteins and by disaggregating proteins, also in an autonomous, DnaK-independent fashion. Unfolded proteins bind initially to DnaJ; upon interaction with the DnaJ-bound protein, DnaK hydrolyzes its bound ATP, resulting in the formation of a stable complex. GrpE releases ADP from DnaK; ATP binding to DnaK triggers the release of the substrate protein, thus completing the reaction cycle. Several rounds of ATP-dependent interactions between DnaJ, DnaK and GrpE are required for fully efficient folding. Also involved, together with DnaK and GrpE, in the DNA replication of plasmids through activation of initiation proteins.</text>
</comment>
<feature type="repeat" description="CXXCXGXG motif" evidence="13">
    <location>
        <begin position="162"/>
        <end position="169"/>
    </location>
</feature>
<dbReference type="InterPro" id="IPR018253">
    <property type="entry name" value="DnaJ_domain_CS"/>
</dbReference>
<evidence type="ECO:0000313" key="17">
    <source>
        <dbReference type="EMBL" id="AOU97524.1"/>
    </source>
</evidence>
<feature type="repeat" description="CXXCXGXG motif" evidence="13">
    <location>
        <begin position="145"/>
        <end position="152"/>
    </location>
</feature>
<dbReference type="InterPro" id="IPR008971">
    <property type="entry name" value="HSP40/DnaJ_pept-bd"/>
</dbReference>
<evidence type="ECO:0000256" key="14">
    <source>
        <dbReference type="PROSITE-ProRule" id="PRU00546"/>
    </source>
</evidence>
<dbReference type="InterPro" id="IPR012724">
    <property type="entry name" value="DnaJ"/>
</dbReference>
<feature type="repeat" description="CXXCXGXG motif" evidence="13">
    <location>
        <begin position="184"/>
        <end position="191"/>
    </location>
</feature>
<feature type="binding site" evidence="13">
    <location>
        <position position="198"/>
    </location>
    <ligand>
        <name>Zn(2+)</name>
        <dbReference type="ChEBI" id="CHEBI:29105"/>
        <label>1</label>
    </ligand>
</feature>
<dbReference type="HAMAP" id="MF_01152">
    <property type="entry name" value="DnaJ"/>
    <property type="match status" value="1"/>
</dbReference>
<dbReference type="Proteomes" id="UP000095401">
    <property type="component" value="Chromosome"/>
</dbReference>
<protein>
    <recommendedName>
        <fullName evidence="12 13">Chaperone protein DnaJ</fullName>
    </recommendedName>
</protein>
<reference evidence="18" key="1">
    <citation type="submission" date="2016-09" db="EMBL/GenBank/DDBJ databases">
        <title>Acidihalobacter prosperus F5.</title>
        <authorList>
            <person name="Khaleque H.N."/>
            <person name="Ramsay J.P."/>
            <person name="Kaksonen A.H."/>
            <person name="Boxall N.J."/>
            <person name="Watkin E.L.J."/>
        </authorList>
    </citation>
    <scope>NUCLEOTIDE SEQUENCE [LARGE SCALE GENOMIC DNA]</scope>
    <source>
        <strain evidence="18">F5</strain>
    </source>
</reference>
<dbReference type="InterPro" id="IPR001623">
    <property type="entry name" value="DnaJ_domain"/>
</dbReference>
<evidence type="ECO:0000256" key="4">
    <source>
        <dbReference type="ARBA" id="ARBA00022705"/>
    </source>
</evidence>
<dbReference type="GO" id="GO:0031072">
    <property type="term" value="F:heat shock protein binding"/>
    <property type="evidence" value="ECO:0007669"/>
    <property type="project" value="InterPro"/>
</dbReference>
<dbReference type="SUPFAM" id="SSF57938">
    <property type="entry name" value="DnaJ/Hsp40 cysteine-rich domain"/>
    <property type="match status" value="1"/>
</dbReference>
<feature type="binding site" evidence="13">
    <location>
        <position position="145"/>
    </location>
    <ligand>
        <name>Zn(2+)</name>
        <dbReference type="ChEBI" id="CHEBI:29105"/>
        <label>1</label>
    </ligand>
</feature>
<dbReference type="SMART" id="SM00271">
    <property type="entry name" value="DnaJ"/>
    <property type="match status" value="1"/>
</dbReference>
<feature type="domain" description="J" evidence="15">
    <location>
        <begin position="5"/>
        <end position="70"/>
    </location>
</feature>
<keyword evidence="4 13" id="KW-0235">DNA replication</keyword>
<comment type="subcellular location">
    <subcellularLocation>
        <location evidence="1 13">Cytoplasm</location>
    </subcellularLocation>
</comment>
<sequence length="379" mass="41018">MSKRDYYEVLGVERSAGDDELKKAYRRLAMKYHPDRNPDNAEAIEHFKEAKEAYEVLSDAQKRAAYDQFGHAGVNGGAAGGGAGFGGAGFGDIFEDIFGDIFGGGRGRGERAYRGADLQYNLDLSLEEAVFGTEVKIRVPTIVVCGVCEGSGAKAGTRAESCPTCAGVGQVRIQQGFFSVQQACPRCHGSGKIIPDPCPECRGEGRIRETRTLSVNVPAGVDTGDRIRLAGEGESGPQNGPAGDLYVQIRVKEHKIFTREGENLYCEVPIDFVSAALGGEIEVPTLGGRARLKIPSETQTNRMFRIRGKGIKPVRGGAEGDLICRVVVETPVNLTKAQRELLTQFQETLKGSEQKHSPQAHSWLGGVKGFFEDLKSWLH</sequence>
<feature type="zinc finger region" description="CR-type" evidence="14">
    <location>
        <begin position="132"/>
        <end position="210"/>
    </location>
</feature>
<feature type="binding site" evidence="13">
    <location>
        <position position="165"/>
    </location>
    <ligand>
        <name>Zn(2+)</name>
        <dbReference type="ChEBI" id="CHEBI:29105"/>
        <label>2</label>
    </ligand>
</feature>
<dbReference type="FunFam" id="2.10.230.10:FF:000002">
    <property type="entry name" value="Molecular chaperone DnaJ"/>
    <property type="match status" value="1"/>
</dbReference>
<dbReference type="FunFam" id="1.10.287.110:FF:000031">
    <property type="entry name" value="Molecular chaperone DnaJ"/>
    <property type="match status" value="1"/>
</dbReference>
<evidence type="ECO:0000256" key="13">
    <source>
        <dbReference type="HAMAP-Rule" id="MF_01152"/>
    </source>
</evidence>
<evidence type="ECO:0000256" key="12">
    <source>
        <dbReference type="ARBA" id="ARBA00067609"/>
    </source>
</evidence>